<sequence length="456" mass="52776">MASNKWNEQYLNHADYAFFKSKYDSDTYISPEKKKNYETIIQHLKDESYDTIKFKNLLELLMKYLNSGHVMYNCRSDKCCRYINYSIAKKFREINYVQYTESKFNIFKKFMEGYYKTTGFRDCKDRLDFINPLILSRMDILYDLYDKYNYLISFKRADQHEKLCAALSLVLMSYKEAIKLHEENVNFISQLEQVRDLILSKSSNYNNTCHRNLSDITLPKPVTSHQDEMQEKQLNSHVPTQSAHNELENRRTMVSASDKSELSEQSGLQSQSIQSTEVQPPPVKPLPAHPHTAHLLSIQPQQDHSEPTHSHTVQLKREEAEAEDLHGVQFPIIEYSQKEWQTPEFMKPIDERTYTSEYSNKVLEYTDGLLGKMQGFITETLGQVEPAPILGVSGGMGALFLLFKYTPVGTFFGGRKRRNHLIPSGFPVAYPGFPGYEEQYGANFGPGPINISYQAE</sequence>
<feature type="compositionally biased region" description="Pro residues" evidence="1">
    <location>
        <begin position="279"/>
        <end position="288"/>
    </location>
</feature>
<gene>
    <name evidence="2" type="ORF">PVC01_000134100</name>
</gene>
<feature type="region of interest" description="Disordered" evidence="1">
    <location>
        <begin position="299"/>
        <end position="318"/>
    </location>
</feature>
<accession>A0A1G4E9Q4</accession>
<dbReference type="AlphaFoldDB" id="A0A1G4E9Q4"/>
<dbReference type="VEuPathDB" id="PlasmoDB:PVW1_140084100"/>
<dbReference type="VEuPathDB" id="PlasmoDB:PVPAM_040007300"/>
<feature type="compositionally biased region" description="Basic and acidic residues" evidence="1">
    <location>
        <begin position="303"/>
        <end position="318"/>
    </location>
</feature>
<evidence type="ECO:0000256" key="1">
    <source>
        <dbReference type="SAM" id="MobiDB-lite"/>
    </source>
</evidence>
<name>A0A1G4E9Q4_PLAVI</name>
<evidence type="ECO:0000313" key="2">
    <source>
        <dbReference type="EMBL" id="SCA82201.1"/>
    </source>
</evidence>
<dbReference type="Proteomes" id="UP000305196">
    <property type="component" value="Unassembled WGS sequence"/>
</dbReference>
<dbReference type="VEuPathDB" id="PlasmoDB:PVX_073190"/>
<feature type="region of interest" description="Disordered" evidence="1">
    <location>
        <begin position="216"/>
        <end position="290"/>
    </location>
</feature>
<protein>
    <recommendedName>
        <fullName evidence="4">VIR protein</fullName>
    </recommendedName>
</protein>
<dbReference type="EMBL" id="FLYI01000520">
    <property type="protein sequence ID" value="SCA82201.1"/>
    <property type="molecule type" value="Genomic_DNA"/>
</dbReference>
<evidence type="ECO:0008006" key="4">
    <source>
        <dbReference type="Google" id="ProtNLM"/>
    </source>
</evidence>
<proteinExistence type="predicted"/>
<evidence type="ECO:0000313" key="3">
    <source>
        <dbReference type="Proteomes" id="UP000305196"/>
    </source>
</evidence>
<dbReference type="VEuPathDB" id="PlasmoDB:PVP01_0002930"/>
<organism evidence="2 3">
    <name type="scientific">Plasmodium vivax</name>
    <name type="common">malaria parasite P. vivax</name>
    <dbReference type="NCBI Taxonomy" id="5855"/>
    <lineage>
        <taxon>Eukaryota</taxon>
        <taxon>Sar</taxon>
        <taxon>Alveolata</taxon>
        <taxon>Apicomplexa</taxon>
        <taxon>Aconoidasida</taxon>
        <taxon>Haemosporida</taxon>
        <taxon>Plasmodiidae</taxon>
        <taxon>Plasmodium</taxon>
        <taxon>Plasmodium (Plasmodium)</taxon>
    </lineage>
</organism>
<feature type="compositionally biased region" description="Polar residues" evidence="1">
    <location>
        <begin position="232"/>
        <end position="244"/>
    </location>
</feature>
<feature type="compositionally biased region" description="Low complexity" evidence="1">
    <location>
        <begin position="263"/>
        <end position="275"/>
    </location>
</feature>
<reference evidence="2 3" key="1">
    <citation type="submission" date="2016-07" db="EMBL/GenBank/DDBJ databases">
        <authorList>
            <consortium name="Pathogen Informatics"/>
        </authorList>
    </citation>
    <scope>NUCLEOTIDE SEQUENCE [LARGE SCALE GENOMIC DNA]</scope>
</reference>